<dbReference type="GO" id="GO:0035556">
    <property type="term" value="P:intracellular signal transduction"/>
    <property type="evidence" value="ECO:0007669"/>
    <property type="project" value="TreeGrafter"/>
</dbReference>
<dbReference type="InterPro" id="IPR039154">
    <property type="entry name" value="LKB1_c"/>
</dbReference>
<reference evidence="20 21" key="1">
    <citation type="submission" date="2020-04" db="EMBL/GenBank/DDBJ databases">
        <authorList>
            <person name="Alioto T."/>
            <person name="Alioto T."/>
            <person name="Gomez Garrido J."/>
        </authorList>
    </citation>
    <scope>NUCLEOTIDE SEQUENCE [LARGE SCALE GENOMIC DNA]</scope>
</reference>
<evidence type="ECO:0000256" key="2">
    <source>
        <dbReference type="ARBA" id="ARBA00001946"/>
    </source>
</evidence>
<sequence length="379" mass="43132">MDENWEEDSLLVFNRVDSDQVIYQREPKGVKMIGRYVVGEVLGEGSYGKVKEALDQETLTRRAIKILKRNKLKRIPNGEANVQREIKLLSSLKHPNVISLIEVMKNDVKDKLYMVLEFCLSSLQSLLDSVPDKKLPLSQAHYYFCQLIDGLEYLHSRRIVHKDLKPGNLLLTMDGTLKISDFGVAEVVGLFDPEDSCQDGQGTPAFQPPEIANGVNNFSGFKVDIWGSGVSLFNMCTGQYPFEGDNVYRLYEAIGRGTFTMPSNLDQPLADLLSGLLCADPNKRFNLNQVRHHQWIVRKLSRCEPWVECPGDQVHSMSVLPYLHDLHYGPDPEQQDFYTQRQINEAKQLAEENRDKELRNNNTKTSCISSKKFSSCIQS</sequence>
<evidence type="ECO:0000256" key="8">
    <source>
        <dbReference type="ARBA" id="ARBA00022679"/>
    </source>
</evidence>
<evidence type="ECO:0000256" key="13">
    <source>
        <dbReference type="ARBA" id="ARBA00022842"/>
    </source>
</evidence>
<dbReference type="EMBL" id="CADEPI010000017">
    <property type="protein sequence ID" value="CAB3364666.1"/>
    <property type="molecule type" value="Genomic_DNA"/>
</dbReference>
<keyword evidence="12 17" id="KW-0067">ATP-binding</keyword>
<evidence type="ECO:0000259" key="19">
    <source>
        <dbReference type="PROSITE" id="PS50011"/>
    </source>
</evidence>
<dbReference type="Gene3D" id="1.10.510.10">
    <property type="entry name" value="Transferase(Phosphotransferase) domain 1"/>
    <property type="match status" value="1"/>
</dbReference>
<dbReference type="InterPro" id="IPR008271">
    <property type="entry name" value="Ser/Thr_kinase_AS"/>
</dbReference>
<keyword evidence="8" id="KW-0808">Transferase</keyword>
<evidence type="ECO:0000256" key="14">
    <source>
        <dbReference type="ARBA" id="ARBA00023211"/>
    </source>
</evidence>
<evidence type="ECO:0000256" key="7">
    <source>
        <dbReference type="ARBA" id="ARBA00022527"/>
    </source>
</evidence>
<comment type="cofactor">
    <cofactor evidence="2">
        <name>Mg(2+)</name>
        <dbReference type="ChEBI" id="CHEBI:18420"/>
    </cofactor>
</comment>
<keyword evidence="13" id="KW-0460">Magnesium</keyword>
<evidence type="ECO:0000256" key="18">
    <source>
        <dbReference type="RuleBase" id="RU000304"/>
    </source>
</evidence>
<dbReference type="Gene3D" id="3.30.200.20">
    <property type="entry name" value="Phosphorylase Kinase, domain 1"/>
    <property type="match status" value="1"/>
</dbReference>
<evidence type="ECO:0000256" key="17">
    <source>
        <dbReference type="PROSITE-ProRule" id="PRU10141"/>
    </source>
</evidence>
<keyword evidence="7 18" id="KW-0723">Serine/threonine-protein kinase</keyword>
<dbReference type="GO" id="GO:0042593">
    <property type="term" value="P:glucose homeostasis"/>
    <property type="evidence" value="ECO:0007669"/>
    <property type="project" value="InterPro"/>
</dbReference>
<dbReference type="GO" id="GO:0004674">
    <property type="term" value="F:protein serine/threonine kinase activity"/>
    <property type="evidence" value="ECO:0007669"/>
    <property type="project" value="UniProtKB-KW"/>
</dbReference>
<comment type="catalytic activity">
    <reaction evidence="16">
        <text>L-seryl-[protein] + ATP = O-phospho-L-seryl-[protein] + ADP + H(+)</text>
        <dbReference type="Rhea" id="RHEA:17989"/>
        <dbReference type="Rhea" id="RHEA-COMP:9863"/>
        <dbReference type="Rhea" id="RHEA-COMP:11604"/>
        <dbReference type="ChEBI" id="CHEBI:15378"/>
        <dbReference type="ChEBI" id="CHEBI:29999"/>
        <dbReference type="ChEBI" id="CHEBI:30616"/>
        <dbReference type="ChEBI" id="CHEBI:83421"/>
        <dbReference type="ChEBI" id="CHEBI:456216"/>
        <dbReference type="EC" id="2.7.11.1"/>
    </reaction>
</comment>
<keyword evidence="9" id="KW-0479">Metal-binding</keyword>
<dbReference type="GO" id="GO:0030010">
    <property type="term" value="P:establishment of cell polarity"/>
    <property type="evidence" value="ECO:0007669"/>
    <property type="project" value="InterPro"/>
</dbReference>
<dbReference type="InterPro" id="IPR000719">
    <property type="entry name" value="Prot_kinase_dom"/>
</dbReference>
<evidence type="ECO:0000256" key="5">
    <source>
        <dbReference type="ARBA" id="ARBA00012513"/>
    </source>
</evidence>
<evidence type="ECO:0000256" key="1">
    <source>
        <dbReference type="ARBA" id="ARBA00001936"/>
    </source>
</evidence>
<comment type="cofactor">
    <cofactor evidence="1">
        <name>Mn(2+)</name>
        <dbReference type="ChEBI" id="CHEBI:29035"/>
    </cofactor>
</comment>
<dbReference type="Proteomes" id="UP000494165">
    <property type="component" value="Unassembled WGS sequence"/>
</dbReference>
<name>A0A8S1BY80_9INSE</name>
<comment type="catalytic activity">
    <reaction evidence="15">
        <text>L-threonyl-[protein] + ATP = O-phospho-L-threonyl-[protein] + ADP + H(+)</text>
        <dbReference type="Rhea" id="RHEA:46608"/>
        <dbReference type="Rhea" id="RHEA-COMP:11060"/>
        <dbReference type="Rhea" id="RHEA-COMP:11605"/>
        <dbReference type="ChEBI" id="CHEBI:15378"/>
        <dbReference type="ChEBI" id="CHEBI:30013"/>
        <dbReference type="ChEBI" id="CHEBI:30616"/>
        <dbReference type="ChEBI" id="CHEBI:61977"/>
        <dbReference type="ChEBI" id="CHEBI:456216"/>
        <dbReference type="EC" id="2.7.11.1"/>
    </reaction>
</comment>
<dbReference type="SMART" id="SM00220">
    <property type="entry name" value="S_TKc"/>
    <property type="match status" value="1"/>
</dbReference>
<organism evidence="20 21">
    <name type="scientific">Cloeon dipterum</name>
    <dbReference type="NCBI Taxonomy" id="197152"/>
    <lineage>
        <taxon>Eukaryota</taxon>
        <taxon>Metazoa</taxon>
        <taxon>Ecdysozoa</taxon>
        <taxon>Arthropoda</taxon>
        <taxon>Hexapoda</taxon>
        <taxon>Insecta</taxon>
        <taxon>Pterygota</taxon>
        <taxon>Palaeoptera</taxon>
        <taxon>Ephemeroptera</taxon>
        <taxon>Pisciforma</taxon>
        <taxon>Baetidae</taxon>
        <taxon>Cloeon</taxon>
    </lineage>
</organism>
<evidence type="ECO:0000256" key="6">
    <source>
        <dbReference type="ARBA" id="ARBA00022490"/>
    </source>
</evidence>
<feature type="domain" description="Protein kinase" evidence="19">
    <location>
        <begin position="36"/>
        <end position="296"/>
    </location>
</feature>
<dbReference type="PROSITE" id="PS00107">
    <property type="entry name" value="PROTEIN_KINASE_ATP"/>
    <property type="match status" value="1"/>
</dbReference>
<dbReference type="PANTHER" id="PTHR24346">
    <property type="entry name" value="MAP/MICROTUBULE AFFINITY-REGULATING KINASE"/>
    <property type="match status" value="1"/>
</dbReference>
<dbReference type="OrthoDB" id="68483at2759"/>
<evidence type="ECO:0000256" key="12">
    <source>
        <dbReference type="ARBA" id="ARBA00022840"/>
    </source>
</evidence>
<accession>A0A8S1BY80</accession>
<keyword evidence="11" id="KW-0418">Kinase</keyword>
<dbReference type="PROSITE" id="PS50011">
    <property type="entry name" value="PROTEIN_KINASE_DOM"/>
    <property type="match status" value="1"/>
</dbReference>
<dbReference type="GO" id="GO:0005737">
    <property type="term" value="C:cytoplasm"/>
    <property type="evidence" value="ECO:0007669"/>
    <property type="project" value="UniProtKB-SubCell"/>
</dbReference>
<evidence type="ECO:0000256" key="11">
    <source>
        <dbReference type="ARBA" id="ARBA00022777"/>
    </source>
</evidence>
<proteinExistence type="inferred from homology"/>
<dbReference type="InterPro" id="IPR017441">
    <property type="entry name" value="Protein_kinase_ATP_BS"/>
</dbReference>
<evidence type="ECO:0000313" key="20">
    <source>
        <dbReference type="EMBL" id="CAB3364666.1"/>
    </source>
</evidence>
<evidence type="ECO:0000256" key="10">
    <source>
        <dbReference type="ARBA" id="ARBA00022741"/>
    </source>
</evidence>
<feature type="binding site" evidence="17">
    <location>
        <position position="65"/>
    </location>
    <ligand>
        <name>ATP</name>
        <dbReference type="ChEBI" id="CHEBI:30616"/>
    </ligand>
</feature>
<dbReference type="SUPFAM" id="SSF56112">
    <property type="entry name" value="Protein kinase-like (PK-like)"/>
    <property type="match status" value="1"/>
</dbReference>
<dbReference type="PANTHER" id="PTHR24346:SF94">
    <property type="entry name" value="NON-SPECIFIC SERINE_THREONINE PROTEIN KINASE"/>
    <property type="match status" value="1"/>
</dbReference>
<dbReference type="InterPro" id="IPR011009">
    <property type="entry name" value="Kinase-like_dom_sf"/>
</dbReference>
<keyword evidence="10 17" id="KW-0547">Nucleotide-binding</keyword>
<dbReference type="AlphaFoldDB" id="A0A8S1BY80"/>
<dbReference type="GO" id="GO:0046872">
    <property type="term" value="F:metal ion binding"/>
    <property type="evidence" value="ECO:0007669"/>
    <property type="project" value="UniProtKB-KW"/>
</dbReference>
<comment type="caution">
    <text evidence="20">The sequence shown here is derived from an EMBL/GenBank/DDBJ whole genome shotgun (WGS) entry which is preliminary data.</text>
</comment>
<dbReference type="GO" id="GO:0030295">
    <property type="term" value="F:protein kinase activator activity"/>
    <property type="evidence" value="ECO:0007669"/>
    <property type="project" value="InterPro"/>
</dbReference>
<protein>
    <recommendedName>
        <fullName evidence="5">non-specific serine/threonine protein kinase</fullName>
        <ecNumber evidence="5">2.7.11.1</ecNumber>
    </recommendedName>
</protein>
<evidence type="ECO:0000256" key="15">
    <source>
        <dbReference type="ARBA" id="ARBA00047899"/>
    </source>
</evidence>
<dbReference type="EC" id="2.7.11.1" evidence="5"/>
<dbReference type="GO" id="GO:0001558">
    <property type="term" value="P:regulation of cell growth"/>
    <property type="evidence" value="ECO:0007669"/>
    <property type="project" value="InterPro"/>
</dbReference>
<keyword evidence="6" id="KW-0963">Cytoplasm</keyword>
<dbReference type="FunFam" id="1.10.510.10:FF:001234">
    <property type="entry name" value="Serine/threonine-protein kinase par-4"/>
    <property type="match status" value="1"/>
</dbReference>
<evidence type="ECO:0000256" key="4">
    <source>
        <dbReference type="ARBA" id="ARBA00009985"/>
    </source>
</evidence>
<evidence type="ECO:0000256" key="16">
    <source>
        <dbReference type="ARBA" id="ARBA00048679"/>
    </source>
</evidence>
<evidence type="ECO:0000256" key="9">
    <source>
        <dbReference type="ARBA" id="ARBA00022723"/>
    </source>
</evidence>
<dbReference type="Pfam" id="PF00069">
    <property type="entry name" value="Pkinase"/>
    <property type="match status" value="1"/>
</dbReference>
<evidence type="ECO:0000313" key="21">
    <source>
        <dbReference type="Proteomes" id="UP000494165"/>
    </source>
</evidence>
<dbReference type="FunFam" id="3.30.200.20:FF:000235">
    <property type="entry name" value="serine/threonine-protein kinase STK11"/>
    <property type="match status" value="1"/>
</dbReference>
<gene>
    <name evidence="20" type="ORF">CLODIP_2_CD03558</name>
</gene>
<comment type="similarity">
    <text evidence="4">Belongs to the protein kinase superfamily. CAMK Ser/Thr protein kinase family. LKB1 subfamily.</text>
</comment>
<keyword evidence="21" id="KW-1185">Reference proteome</keyword>
<evidence type="ECO:0000256" key="3">
    <source>
        <dbReference type="ARBA" id="ARBA00004496"/>
    </source>
</evidence>
<dbReference type="CDD" id="cd14119">
    <property type="entry name" value="STKc_LKB1"/>
    <property type="match status" value="1"/>
</dbReference>
<dbReference type="GO" id="GO:0005524">
    <property type="term" value="F:ATP binding"/>
    <property type="evidence" value="ECO:0007669"/>
    <property type="project" value="UniProtKB-UniRule"/>
</dbReference>
<keyword evidence="14" id="KW-0464">Manganese</keyword>
<dbReference type="PROSITE" id="PS00108">
    <property type="entry name" value="PROTEIN_KINASE_ST"/>
    <property type="match status" value="1"/>
</dbReference>
<comment type="subcellular location">
    <subcellularLocation>
        <location evidence="3">Cytoplasm</location>
    </subcellularLocation>
</comment>